<feature type="compositionally biased region" description="Low complexity" evidence="6">
    <location>
        <begin position="821"/>
        <end position="830"/>
    </location>
</feature>
<gene>
    <name evidence="9" type="ORF">D9R14_22035</name>
</gene>
<dbReference type="AlphaFoldDB" id="A0A3L6ZWZ5"/>
<feature type="compositionally biased region" description="Low complexity" evidence="6">
    <location>
        <begin position="713"/>
        <end position="730"/>
    </location>
</feature>
<dbReference type="RefSeq" id="WP_121625699.1">
    <property type="nucleotide sequence ID" value="NZ_JACIIW010000012.1"/>
</dbReference>
<evidence type="ECO:0000256" key="3">
    <source>
        <dbReference type="ARBA" id="ARBA00022692"/>
    </source>
</evidence>
<feature type="transmembrane region" description="Helical" evidence="7">
    <location>
        <begin position="516"/>
        <end position="539"/>
    </location>
</feature>
<accession>A0A3L6ZWZ5</accession>
<dbReference type="OrthoDB" id="9790149at2"/>
<feature type="transmembrane region" description="Helical" evidence="7">
    <location>
        <begin position="372"/>
        <end position="402"/>
    </location>
</feature>
<dbReference type="Proteomes" id="UP000269692">
    <property type="component" value="Unassembled WGS sequence"/>
</dbReference>
<keyword evidence="3 7" id="KW-0812">Transmembrane</keyword>
<sequence length="840" mass="85467">MGRGIEAEGRPRSGARAAPAGAVLPLPGARWLGPIPGRLSAALDALGARMAGEAAAEMGSGRLILWLPAAFAAGIVLYFGADREPALLASGLLVAALSAGVVAARARPLLLAVLLALASAAAGFAVAGLRTALIAHAVTAPPSFPVRLAGHVERVERRAKGDRILLRLDGRPVRGLDHPPELVRLTLRKGWAPPVGTPVTQLAQLLPPLGPAMPGAHDFGRGPWFDGIGAVGYGLGRPKPAPDIGAPPLPVRVATAVDAMRRDLSGRIRAVIGGTPAEIAVALVAGDRSAIPDRVEEGMRVSGLTHILSISGLHMALVMGTLFAAARALLALVPPLALSAPIKSLAAAVALAGGAFYLILSGNDVPAQRSFVMAALVLVGVAAGRPALTLRTVAVAAVLVLALSPEAALEPGTQMSFAATLALVAVYEQMRPLRARPRPDGWIARGALMLGLFFAGIALTSLVAGLATAPYGAFHFQRLAPYGLLANLAAMPAVSLVVMPAGLVGVLLLPFGWDGLAWPVMGFGIEIMLAASDVVAALPGADQRVGVMGEASLAFASLALLCLCLLRGWMRALAVVPLALALIVAPAPVRPEILIAPNGETVAVRGADGRLSILGARAHRLIAEQWLTREGDRRAADDGGLAAAFACDPLGCVAPLPSGGTIAVSRRAEGLAADCLSARLVVTRDAAPHACPARVVTPAVLERTGTIAFVAQAGRAGRPGPAASDGAGSDEVQRTGDGPDGAGGAEDAARLLSDFHLRAAPLATGPATAPVAAARAEDQAHPRAASAPPEGLAWRSLTAIATRPPSRQRPWMPVLSEPSVAEDPAALDLESLAEDAGDPR</sequence>
<feature type="transmembrane region" description="Helical" evidence="7">
    <location>
        <begin position="342"/>
        <end position="360"/>
    </location>
</feature>
<dbReference type="GO" id="GO:0005886">
    <property type="term" value="C:plasma membrane"/>
    <property type="evidence" value="ECO:0007669"/>
    <property type="project" value="UniProtKB-SubCell"/>
</dbReference>
<dbReference type="InterPro" id="IPR004477">
    <property type="entry name" value="ComEC_N"/>
</dbReference>
<comment type="caution">
    <text evidence="9">The sequence shown here is derived from an EMBL/GenBank/DDBJ whole genome shotgun (WGS) entry which is preliminary data.</text>
</comment>
<feature type="transmembrane region" description="Helical" evidence="7">
    <location>
        <begin position="572"/>
        <end position="589"/>
    </location>
</feature>
<feature type="transmembrane region" description="Helical" evidence="7">
    <location>
        <begin position="307"/>
        <end position="330"/>
    </location>
</feature>
<feature type="compositionally biased region" description="Acidic residues" evidence="6">
    <location>
        <begin position="831"/>
        <end position="840"/>
    </location>
</feature>
<dbReference type="EMBL" id="RCTF01000028">
    <property type="protein sequence ID" value="RLP72215.1"/>
    <property type="molecule type" value="Genomic_DNA"/>
</dbReference>
<feature type="transmembrane region" description="Helical" evidence="7">
    <location>
        <begin position="408"/>
        <end position="427"/>
    </location>
</feature>
<reference evidence="9 10" key="1">
    <citation type="submission" date="2018-10" db="EMBL/GenBank/DDBJ databases">
        <title>Xanthobacter tagetidis genome sequencing and assembly.</title>
        <authorList>
            <person name="Maclea K.S."/>
            <person name="Goen A.E."/>
            <person name="Fatima S.A."/>
        </authorList>
    </citation>
    <scope>NUCLEOTIDE SEQUENCE [LARGE SCALE GENOMIC DNA]</scope>
    <source>
        <strain evidence="9 10">ATCC 700314</strain>
    </source>
</reference>
<feature type="region of interest" description="Disordered" evidence="6">
    <location>
        <begin position="712"/>
        <end position="746"/>
    </location>
</feature>
<dbReference type="NCBIfam" id="TIGR00360">
    <property type="entry name" value="ComEC_N-term"/>
    <property type="match status" value="1"/>
</dbReference>
<protein>
    <submittedName>
        <fullName evidence="9">ComEC/Rec2 family competence protein</fullName>
    </submittedName>
</protein>
<feature type="transmembrane region" description="Helical" evidence="7">
    <location>
        <begin position="489"/>
        <end position="509"/>
    </location>
</feature>
<evidence type="ECO:0000256" key="2">
    <source>
        <dbReference type="ARBA" id="ARBA00022475"/>
    </source>
</evidence>
<feature type="transmembrane region" description="Helical" evidence="7">
    <location>
        <begin position="63"/>
        <end position="79"/>
    </location>
</feature>
<name>A0A3L6ZWZ5_9HYPH</name>
<keyword evidence="5 7" id="KW-0472">Membrane</keyword>
<evidence type="ECO:0000259" key="8">
    <source>
        <dbReference type="Pfam" id="PF03772"/>
    </source>
</evidence>
<proteinExistence type="predicted"/>
<evidence type="ECO:0000256" key="7">
    <source>
        <dbReference type="SAM" id="Phobius"/>
    </source>
</evidence>
<evidence type="ECO:0000256" key="1">
    <source>
        <dbReference type="ARBA" id="ARBA00004651"/>
    </source>
</evidence>
<feature type="transmembrane region" description="Helical" evidence="7">
    <location>
        <begin position="109"/>
        <end position="129"/>
    </location>
</feature>
<feature type="transmembrane region" description="Helical" evidence="7">
    <location>
        <begin position="447"/>
        <end position="469"/>
    </location>
</feature>
<dbReference type="InterPro" id="IPR052159">
    <property type="entry name" value="Competence_DNA_uptake"/>
</dbReference>
<feature type="region of interest" description="Disordered" evidence="6">
    <location>
        <begin position="768"/>
        <end position="840"/>
    </location>
</feature>
<evidence type="ECO:0000313" key="10">
    <source>
        <dbReference type="Proteomes" id="UP000269692"/>
    </source>
</evidence>
<evidence type="ECO:0000256" key="4">
    <source>
        <dbReference type="ARBA" id="ARBA00022989"/>
    </source>
</evidence>
<feature type="transmembrane region" description="Helical" evidence="7">
    <location>
        <begin position="86"/>
        <end position="103"/>
    </location>
</feature>
<keyword evidence="2" id="KW-1003">Cell membrane</keyword>
<comment type="subcellular location">
    <subcellularLocation>
        <location evidence="1">Cell membrane</location>
        <topology evidence="1">Multi-pass membrane protein</topology>
    </subcellularLocation>
</comment>
<evidence type="ECO:0000313" key="9">
    <source>
        <dbReference type="EMBL" id="RLP72215.1"/>
    </source>
</evidence>
<feature type="transmembrane region" description="Helical" evidence="7">
    <location>
        <begin position="545"/>
        <end position="565"/>
    </location>
</feature>
<evidence type="ECO:0000256" key="6">
    <source>
        <dbReference type="SAM" id="MobiDB-lite"/>
    </source>
</evidence>
<dbReference type="PANTHER" id="PTHR30619">
    <property type="entry name" value="DNA INTERNALIZATION/COMPETENCE PROTEIN COMEC/REC2"/>
    <property type="match status" value="1"/>
</dbReference>
<evidence type="ECO:0000256" key="5">
    <source>
        <dbReference type="ARBA" id="ARBA00023136"/>
    </source>
</evidence>
<keyword evidence="4 7" id="KW-1133">Transmembrane helix</keyword>
<dbReference type="Pfam" id="PF03772">
    <property type="entry name" value="Competence"/>
    <property type="match status" value="1"/>
</dbReference>
<organism evidence="9 10">
    <name type="scientific">Xanthobacter tagetidis</name>
    <dbReference type="NCBI Taxonomy" id="60216"/>
    <lineage>
        <taxon>Bacteria</taxon>
        <taxon>Pseudomonadati</taxon>
        <taxon>Pseudomonadota</taxon>
        <taxon>Alphaproteobacteria</taxon>
        <taxon>Hyphomicrobiales</taxon>
        <taxon>Xanthobacteraceae</taxon>
        <taxon>Xanthobacter</taxon>
    </lineage>
</organism>
<feature type="domain" description="ComEC/Rec2-related protein" evidence="8">
    <location>
        <begin position="283"/>
        <end position="568"/>
    </location>
</feature>
<keyword evidence="10" id="KW-1185">Reference proteome</keyword>
<dbReference type="PANTHER" id="PTHR30619:SF1">
    <property type="entry name" value="RECOMBINATION PROTEIN 2"/>
    <property type="match status" value="1"/>
</dbReference>